<gene>
    <name evidence="1" type="ORF">SDC9_50655</name>
</gene>
<dbReference type="EMBL" id="VSSQ01001034">
    <property type="protein sequence ID" value="MPM04378.1"/>
    <property type="molecule type" value="Genomic_DNA"/>
</dbReference>
<organism evidence="1">
    <name type="scientific">bioreactor metagenome</name>
    <dbReference type="NCBI Taxonomy" id="1076179"/>
    <lineage>
        <taxon>unclassified sequences</taxon>
        <taxon>metagenomes</taxon>
        <taxon>ecological metagenomes</taxon>
    </lineage>
</organism>
<dbReference type="SUPFAM" id="SSF75169">
    <property type="entry name" value="DsrEFH-like"/>
    <property type="match status" value="1"/>
</dbReference>
<protein>
    <recommendedName>
        <fullName evidence="2">DsrE family protein</fullName>
    </recommendedName>
</protein>
<sequence length="116" mass="12804">MEHHAGKKLVVLWTSGEKITAMNMVMLYCLNSKLKGWWDEVTLLVWGASTGLLAEDGEIQTYLSTLQEAGVEVIACKKCAENLGAAEKLENLGVKVFYTGQYLTEKIQSGHKILSV</sequence>
<dbReference type="InterPro" id="IPR027396">
    <property type="entry name" value="DsrEFH-like"/>
</dbReference>
<dbReference type="Gene3D" id="3.40.1260.10">
    <property type="entry name" value="DsrEFH-like"/>
    <property type="match status" value="1"/>
</dbReference>
<accession>A0A644WLJ9</accession>
<comment type="caution">
    <text evidence="1">The sequence shown here is derived from an EMBL/GenBank/DDBJ whole genome shotgun (WGS) entry which is preliminary data.</text>
</comment>
<name>A0A644WLJ9_9ZZZZ</name>
<reference evidence="1" key="1">
    <citation type="submission" date="2019-08" db="EMBL/GenBank/DDBJ databases">
        <authorList>
            <person name="Kucharzyk K."/>
            <person name="Murdoch R.W."/>
            <person name="Higgins S."/>
            <person name="Loffler F."/>
        </authorList>
    </citation>
    <scope>NUCLEOTIDE SEQUENCE</scope>
</reference>
<proteinExistence type="predicted"/>
<dbReference type="AlphaFoldDB" id="A0A644WLJ9"/>
<evidence type="ECO:0000313" key="1">
    <source>
        <dbReference type="EMBL" id="MPM04378.1"/>
    </source>
</evidence>
<evidence type="ECO:0008006" key="2">
    <source>
        <dbReference type="Google" id="ProtNLM"/>
    </source>
</evidence>